<dbReference type="Gene3D" id="1.20.1080.10">
    <property type="entry name" value="Glycerol uptake facilitator protein"/>
    <property type="match status" value="1"/>
</dbReference>
<evidence type="ECO:0000313" key="7">
    <source>
        <dbReference type="Proteomes" id="UP000007939"/>
    </source>
</evidence>
<evidence type="ECO:0000256" key="4">
    <source>
        <dbReference type="ARBA" id="ARBA00023136"/>
    </source>
</evidence>
<keyword evidence="3 5" id="KW-1133">Transmembrane helix</keyword>
<evidence type="ECO:0000256" key="5">
    <source>
        <dbReference type="SAM" id="Phobius"/>
    </source>
</evidence>
<dbReference type="Pfam" id="PF01226">
    <property type="entry name" value="Form_Nir_trans"/>
    <property type="match status" value="1"/>
</dbReference>
<dbReference type="AlphaFoldDB" id="F4GJ38"/>
<evidence type="ECO:0000256" key="2">
    <source>
        <dbReference type="ARBA" id="ARBA00022692"/>
    </source>
</evidence>
<evidence type="ECO:0000256" key="1">
    <source>
        <dbReference type="ARBA" id="ARBA00004141"/>
    </source>
</evidence>
<dbReference type="GO" id="GO:0005886">
    <property type="term" value="C:plasma membrane"/>
    <property type="evidence" value="ECO:0007669"/>
    <property type="project" value="TreeGrafter"/>
</dbReference>
<protein>
    <submittedName>
        <fullName evidence="6">Formate/nitrite transporter</fullName>
    </submittedName>
</protein>
<evidence type="ECO:0000313" key="6">
    <source>
        <dbReference type="EMBL" id="AEC01333.1"/>
    </source>
</evidence>
<reference evidence="6 7" key="2">
    <citation type="journal article" date="2012" name="Stand. Genomic Sci.">
        <title>Complete genome sequence of the termite hindgut bacterium Spirochaeta coccoides type strain (SPN1(T)), reclassification in the genus Sphaerochaeta as Sphaerochaeta coccoides comb. nov. and emendations of the family Spirochaetaceae and the genus Sphaerochaeta.</title>
        <authorList>
            <person name="Abt B."/>
            <person name="Han C."/>
            <person name="Scheuner C."/>
            <person name="Lu M."/>
            <person name="Lapidus A."/>
            <person name="Nolan M."/>
            <person name="Lucas S."/>
            <person name="Hammon N."/>
            <person name="Deshpande S."/>
            <person name="Cheng J.F."/>
            <person name="Tapia R."/>
            <person name="Goodwin L.A."/>
            <person name="Pitluck S."/>
            <person name="Liolios K."/>
            <person name="Pagani I."/>
            <person name="Ivanova N."/>
            <person name="Mavromatis K."/>
            <person name="Mikhailova N."/>
            <person name="Huntemann M."/>
            <person name="Pati A."/>
            <person name="Chen A."/>
            <person name="Palaniappan K."/>
            <person name="Land M."/>
            <person name="Hauser L."/>
            <person name="Brambilla E.M."/>
            <person name="Rohde M."/>
            <person name="Spring S."/>
            <person name="Gronow S."/>
            <person name="Goker M."/>
            <person name="Woyke T."/>
            <person name="Bristow J."/>
            <person name="Eisen J.A."/>
            <person name="Markowitz V."/>
            <person name="Hugenholtz P."/>
            <person name="Kyrpides N.C."/>
            <person name="Klenk H.P."/>
            <person name="Detter J.C."/>
        </authorList>
    </citation>
    <scope>NUCLEOTIDE SEQUENCE [LARGE SCALE GENOMIC DNA]</scope>
    <source>
        <strain evidence="7">ATCC BAA-1237 / DSM 17374 / SPN1</strain>
    </source>
</reference>
<accession>F4GJ38</accession>
<dbReference type="KEGG" id="scc:Spico_0091"/>
<feature type="transmembrane region" description="Helical" evidence="5">
    <location>
        <begin position="152"/>
        <end position="176"/>
    </location>
</feature>
<keyword evidence="4 5" id="KW-0472">Membrane</keyword>
<dbReference type="RefSeq" id="WP_013738729.1">
    <property type="nucleotide sequence ID" value="NC_015436.1"/>
</dbReference>
<dbReference type="GO" id="GO:0015499">
    <property type="term" value="F:formate transmembrane transporter activity"/>
    <property type="evidence" value="ECO:0007669"/>
    <property type="project" value="TreeGrafter"/>
</dbReference>
<dbReference type="Proteomes" id="UP000007939">
    <property type="component" value="Chromosome"/>
</dbReference>
<dbReference type="eggNOG" id="COG2116">
    <property type="taxonomic scope" value="Bacteria"/>
</dbReference>
<dbReference type="HOGENOM" id="CLU_036896_2_1_12"/>
<name>F4GJ38_PARC1</name>
<feature type="transmembrane region" description="Helical" evidence="5">
    <location>
        <begin position="111"/>
        <end position="131"/>
    </location>
</feature>
<proteinExistence type="predicted"/>
<gene>
    <name evidence="6" type="ordered locus">Spico_0091</name>
</gene>
<dbReference type="EMBL" id="CP002659">
    <property type="protein sequence ID" value="AEC01333.1"/>
    <property type="molecule type" value="Genomic_DNA"/>
</dbReference>
<feature type="transmembrane region" description="Helical" evidence="5">
    <location>
        <begin position="27"/>
        <end position="50"/>
    </location>
</feature>
<comment type="subcellular location">
    <subcellularLocation>
        <location evidence="1">Membrane</location>
        <topology evidence="1">Multi-pass membrane protein</topology>
    </subcellularLocation>
</comment>
<feature type="transmembrane region" description="Helical" evidence="5">
    <location>
        <begin position="230"/>
        <end position="251"/>
    </location>
</feature>
<dbReference type="PANTHER" id="PTHR30520:SF8">
    <property type="entry name" value="NITRITE TRANSPORTER NIRC"/>
    <property type="match status" value="1"/>
</dbReference>
<dbReference type="InterPro" id="IPR000292">
    <property type="entry name" value="For/NO2_transpt"/>
</dbReference>
<sequence>MEIHDTSLNAILHAGEHKVNVLGHDPAASVSAAMLAGVFVGLGMFLIYTIGGYLNASGITHYKILMGVSFGIALSLVMLLDGNLFTGNTMLATAGLLAGKMKVRQAVKLCVWSWLGNFAGSTLLAILFLFADTTHGSVRQFFIDGAMAKMTVPAVNIFFKGVLCNFLVCFATLSAIKLKEETARLIMIFWCLFAFITTGYEHSVANMSFFSAAWLLSGRTIPLISIGHGLLWSTVGNAVGGILVAVAYYVIGRKNLERPASE</sequence>
<evidence type="ECO:0000256" key="3">
    <source>
        <dbReference type="ARBA" id="ARBA00022989"/>
    </source>
</evidence>
<reference evidence="7" key="1">
    <citation type="submission" date="2011-04" db="EMBL/GenBank/DDBJ databases">
        <title>The complete genome of Spirochaeta coccoides DSM 17374.</title>
        <authorList>
            <person name="Lucas S."/>
            <person name="Copeland A."/>
            <person name="Lapidus A."/>
            <person name="Bruce D."/>
            <person name="Goodwin L."/>
            <person name="Pitluck S."/>
            <person name="Peters L."/>
            <person name="Kyrpides N."/>
            <person name="Mavromatis K."/>
            <person name="Pagani I."/>
            <person name="Ivanova N."/>
            <person name="Ovchinnikova G."/>
            <person name="Lu M."/>
            <person name="Detter J.C."/>
            <person name="Tapia R."/>
            <person name="Han C."/>
            <person name="Land M."/>
            <person name="Hauser L."/>
            <person name="Markowitz V."/>
            <person name="Cheng J.-F."/>
            <person name="Hugenholtz P."/>
            <person name="Woyke T."/>
            <person name="Wu D."/>
            <person name="Spring S."/>
            <person name="Schroeder M."/>
            <person name="Brambilla E."/>
            <person name="Klenk H.-P."/>
            <person name="Eisen J.A."/>
        </authorList>
    </citation>
    <scope>NUCLEOTIDE SEQUENCE [LARGE SCALE GENOMIC DNA]</scope>
    <source>
        <strain evidence="7">ATCC BAA-1237 / DSM 17374 / SPN1</strain>
    </source>
</reference>
<dbReference type="OrthoDB" id="9786493at2"/>
<feature type="transmembrane region" description="Helical" evidence="5">
    <location>
        <begin position="182"/>
        <end position="200"/>
    </location>
</feature>
<keyword evidence="2 5" id="KW-0812">Transmembrane</keyword>
<keyword evidence="7" id="KW-1185">Reference proteome</keyword>
<dbReference type="STRING" id="760011.Spico_0091"/>
<feature type="transmembrane region" description="Helical" evidence="5">
    <location>
        <begin position="62"/>
        <end position="80"/>
    </location>
</feature>
<organism evidence="6 7">
    <name type="scientific">Parasphaerochaeta coccoides (strain ATCC BAA-1237 / DSM 17374 / SPN1)</name>
    <name type="common">Sphaerochaeta coccoides</name>
    <dbReference type="NCBI Taxonomy" id="760011"/>
    <lineage>
        <taxon>Bacteria</taxon>
        <taxon>Pseudomonadati</taxon>
        <taxon>Spirochaetota</taxon>
        <taxon>Spirochaetia</taxon>
        <taxon>Spirochaetales</taxon>
        <taxon>Sphaerochaetaceae</taxon>
        <taxon>Parasphaerochaeta</taxon>
    </lineage>
</organism>
<dbReference type="InterPro" id="IPR023271">
    <property type="entry name" value="Aquaporin-like"/>
</dbReference>
<dbReference type="PANTHER" id="PTHR30520">
    <property type="entry name" value="FORMATE TRANSPORTER-RELATED"/>
    <property type="match status" value="1"/>
</dbReference>